<gene>
    <name evidence="1" type="ORF">PCOR1329_LOCUS81414</name>
</gene>
<evidence type="ECO:0000313" key="1">
    <source>
        <dbReference type="EMBL" id="CAK0905857.1"/>
    </source>
</evidence>
<dbReference type="EMBL" id="CAUYUJ010021615">
    <property type="protein sequence ID" value="CAK0905857.1"/>
    <property type="molecule type" value="Genomic_DNA"/>
</dbReference>
<proteinExistence type="predicted"/>
<feature type="non-terminal residue" evidence="1">
    <location>
        <position position="1"/>
    </location>
</feature>
<comment type="caution">
    <text evidence="1">The sequence shown here is derived from an EMBL/GenBank/DDBJ whole genome shotgun (WGS) entry which is preliminary data.</text>
</comment>
<dbReference type="Proteomes" id="UP001189429">
    <property type="component" value="Unassembled WGS sequence"/>
</dbReference>
<name>A0ABN9Y3D1_9DINO</name>
<protein>
    <submittedName>
        <fullName evidence="1">Uncharacterized protein</fullName>
    </submittedName>
</protein>
<reference evidence="1" key="1">
    <citation type="submission" date="2023-10" db="EMBL/GenBank/DDBJ databases">
        <authorList>
            <person name="Chen Y."/>
            <person name="Shah S."/>
            <person name="Dougan E. K."/>
            <person name="Thang M."/>
            <person name="Chan C."/>
        </authorList>
    </citation>
    <scope>NUCLEOTIDE SEQUENCE [LARGE SCALE GENOMIC DNA]</scope>
</reference>
<accession>A0ABN9Y3D1</accession>
<organism evidence="1 2">
    <name type="scientific">Prorocentrum cordatum</name>
    <dbReference type="NCBI Taxonomy" id="2364126"/>
    <lineage>
        <taxon>Eukaryota</taxon>
        <taxon>Sar</taxon>
        <taxon>Alveolata</taxon>
        <taxon>Dinophyceae</taxon>
        <taxon>Prorocentrales</taxon>
        <taxon>Prorocentraceae</taxon>
        <taxon>Prorocentrum</taxon>
    </lineage>
</organism>
<evidence type="ECO:0000313" key="2">
    <source>
        <dbReference type="Proteomes" id="UP001189429"/>
    </source>
</evidence>
<sequence length="104" mass="11228">VDTSFTCVGVDLVLQVDGAVCARPFTKAVGAGTGRMPFYSHIPMSMKRGFVLGAVARVRDYTRPVGSMAEVLDSLTRHLHGAANHPTELLEQWVSEGLTRASRV</sequence>
<keyword evidence="2" id="KW-1185">Reference proteome</keyword>